<evidence type="ECO:0000256" key="15">
    <source>
        <dbReference type="PIRSR" id="PIRSR634016-1"/>
    </source>
</evidence>
<evidence type="ECO:0000256" key="13">
    <source>
        <dbReference type="ARBA" id="ARBA00023180"/>
    </source>
</evidence>
<dbReference type="InterPro" id="IPR014782">
    <property type="entry name" value="Peptidase_M1_dom"/>
</dbReference>
<evidence type="ECO:0000256" key="16">
    <source>
        <dbReference type="PIRSR" id="PIRSR634016-3"/>
    </source>
</evidence>
<dbReference type="GO" id="GO:0006508">
    <property type="term" value="P:proteolysis"/>
    <property type="evidence" value="ECO:0007669"/>
    <property type="project" value="UniProtKB-KW"/>
</dbReference>
<evidence type="ECO:0008006" key="25">
    <source>
        <dbReference type="Google" id="ProtNLM"/>
    </source>
</evidence>
<keyword evidence="6" id="KW-0645">Protease</keyword>
<evidence type="ECO:0000256" key="18">
    <source>
        <dbReference type="SAM" id="MobiDB-lite"/>
    </source>
</evidence>
<dbReference type="GO" id="GO:0005615">
    <property type="term" value="C:extracellular space"/>
    <property type="evidence" value="ECO:0007669"/>
    <property type="project" value="TreeGrafter"/>
</dbReference>
<dbReference type="GO" id="GO:0042277">
    <property type="term" value="F:peptide binding"/>
    <property type="evidence" value="ECO:0007669"/>
    <property type="project" value="TreeGrafter"/>
</dbReference>
<dbReference type="InterPro" id="IPR034016">
    <property type="entry name" value="M1_APN-typ"/>
</dbReference>
<evidence type="ECO:0000256" key="5">
    <source>
        <dbReference type="ARBA" id="ARBA00022622"/>
    </source>
</evidence>
<dbReference type="PRINTS" id="PR00756">
    <property type="entry name" value="ALADIPTASE"/>
</dbReference>
<evidence type="ECO:0000256" key="10">
    <source>
        <dbReference type="ARBA" id="ARBA00023049"/>
    </source>
</evidence>
<evidence type="ECO:0000256" key="3">
    <source>
        <dbReference type="ARBA" id="ARBA00022438"/>
    </source>
</evidence>
<feature type="active site" description="Proton acceptor" evidence="15">
    <location>
        <position position="475"/>
    </location>
</feature>
<dbReference type="FunFam" id="1.10.390.10:FF:000013">
    <property type="entry name" value="Aminopeptidase N"/>
    <property type="match status" value="1"/>
</dbReference>
<keyword evidence="8" id="KW-0378">Hydrolase</keyword>
<feature type="domain" description="ERAP1-like C-terminal" evidence="21">
    <location>
        <begin position="706"/>
        <end position="924"/>
    </location>
</feature>
<accession>A0AAG5DRW3</accession>
<evidence type="ECO:0000259" key="20">
    <source>
        <dbReference type="Pfam" id="PF01433"/>
    </source>
</evidence>
<dbReference type="Pfam" id="PF01433">
    <property type="entry name" value="Peptidase_M1"/>
    <property type="match status" value="1"/>
</dbReference>
<reference evidence="23" key="1">
    <citation type="submission" date="2024-04" db="UniProtKB">
        <authorList>
            <consortium name="EnsemblMetazoa"/>
        </authorList>
    </citation>
    <scope>IDENTIFICATION</scope>
    <source>
        <strain evidence="23">EBRO</strain>
    </source>
</reference>
<keyword evidence="19" id="KW-0812">Transmembrane</keyword>
<feature type="domain" description="Peptidase M1 membrane alanine aminopeptidase" evidence="20">
    <location>
        <begin position="403"/>
        <end position="627"/>
    </location>
</feature>
<dbReference type="GO" id="GO:0005737">
    <property type="term" value="C:cytoplasm"/>
    <property type="evidence" value="ECO:0007669"/>
    <property type="project" value="TreeGrafter"/>
</dbReference>
<dbReference type="CDD" id="cd09601">
    <property type="entry name" value="M1_APN-Q_like"/>
    <property type="match status" value="1"/>
</dbReference>
<dbReference type="GO" id="GO:0005886">
    <property type="term" value="C:plasma membrane"/>
    <property type="evidence" value="ECO:0007669"/>
    <property type="project" value="UniProtKB-SubCell"/>
</dbReference>
<evidence type="ECO:0000313" key="23">
    <source>
        <dbReference type="EnsemblMetazoa" id="ENSAATROPP013303"/>
    </source>
</evidence>
<dbReference type="AlphaFoldDB" id="A0AAG5DRW3"/>
<keyword evidence="9 16" id="KW-0862">Zinc</keyword>
<dbReference type="GO" id="GO:0008270">
    <property type="term" value="F:zinc ion binding"/>
    <property type="evidence" value="ECO:0007669"/>
    <property type="project" value="InterPro"/>
</dbReference>
<keyword evidence="14" id="KW-0449">Lipoprotein</keyword>
<evidence type="ECO:0000256" key="11">
    <source>
        <dbReference type="ARBA" id="ARBA00023136"/>
    </source>
</evidence>
<feature type="site" description="Transition state stabilizer" evidence="17">
    <location>
        <position position="560"/>
    </location>
</feature>
<dbReference type="InterPro" id="IPR024571">
    <property type="entry name" value="ERAP1-like_C_dom"/>
</dbReference>
<keyword evidence="5" id="KW-0336">GPI-anchor</keyword>
<feature type="domain" description="Aminopeptidase N-like N-terminal" evidence="22">
    <location>
        <begin position="161"/>
        <end position="363"/>
    </location>
</feature>
<dbReference type="Pfam" id="PF11838">
    <property type="entry name" value="ERAP1_C"/>
    <property type="match status" value="2"/>
</dbReference>
<dbReference type="FunFam" id="1.25.50.20:FF:000001">
    <property type="entry name" value="Aminopeptidase"/>
    <property type="match status" value="1"/>
</dbReference>
<feature type="domain" description="ERAP1-like C-terminal" evidence="21">
    <location>
        <begin position="946"/>
        <end position="1042"/>
    </location>
</feature>
<dbReference type="InterPro" id="IPR027268">
    <property type="entry name" value="Peptidase_M4/M1_CTD_sf"/>
</dbReference>
<dbReference type="GO" id="GO:0043171">
    <property type="term" value="P:peptide catabolic process"/>
    <property type="evidence" value="ECO:0007669"/>
    <property type="project" value="TreeGrafter"/>
</dbReference>
<keyword evidence="13" id="KW-0325">Glycoprotein</keyword>
<dbReference type="InterPro" id="IPR050344">
    <property type="entry name" value="Peptidase_M1_aminopeptidases"/>
</dbReference>
<keyword evidence="10" id="KW-0482">Metalloprotease</keyword>
<proteinExistence type="inferred from homology"/>
<sequence length="1079" mass="123694">MDPGGYINEGGQLKSSNGQKYIINNPPRGRYCSNAAIVTLIGLIVVLLATSIGLLVLVLHLERLCPASPAPTGNELPSSGNDDGAIQYTSSFNGVTRAPSNPKLNTFQRRRQHETGSGEAEQDEDYIDDSAQIVPDPVPDEAEEDAKDASDQISRVDDWLPHKYILIIEPNVARTVNNGTVTIEIERNRRSTTYGPNGASPLPRVVLDIKDIRILSTTVYSTDTSDQLQYDAYYGDQNTSFVINLKGGPRDRLHQLANVTLVLNFESKLSDTLQGFYRGFYTDPDAPDGRNWFASTQFSPIDARRAFPCFDSPDKKATFAISVVRPAEKHMTLSNMDRSGQYEERPGFIRDVFEVTPRMSTYLVAFVTSDLELAQPADPTFKPAVNIWTRPDVRHHTSYVHRLTMRILPFLEEYFGLPYHLRKIDMVAVPDFGFRAMENWGLITFRESALLVPEDNNRSSSAKHTETVASVVAHELVHQWFGNLVTPRWWNDLWLKEGFATYLSYVCLNFVEKRWRPFEMFVQKELQDAFEKDADRNSHQISFPVTTDADIRRIFDPISYSKGAAIVRMMDNFLGTRAFKAGIGEYLRRFQFTNAEQDDLWDLLTVHGHRAGTLPAELDVKRIMETWTLQPGFPVLTVERNGTELRISQQRYMLPTRTASDDTRWYVPFTVVTQGRDDIKPIPVHWLPFENASMTLTIHAAADEYVYVNDERAGYFRVNYDYAMWKQLTNNFSKLPPLTRAQLIDDAFNLARAEFIQYDIPITLILLVVQNPYDMVSWAAMARSLTYITNMISREPAYESYLAVMRAVLRPTFDDIGFEDQSTDGHLEMMHRERIVGLACLFGIDKCSLQAQTLYRRWMSDYRDNQIPPNLKEIIYCTSVRDGGVPEWNFAFKRYQETDNPSEKELILNALGCSVKPWLLTKYVRARPCAVLSFRELNAVFSSKSNRYLNMTIDPHSGILKQDGVRAFQAVATNYAGNDIALNFLYENIDKIHAYYGDGFSTLSKMIDSVTLMMSQLQHKERFDRFARKAHRLGLATVEKSIRLAKEQIMNNIYWRSNSYYQFERFLQQLIRDMHINLY</sequence>
<keyword evidence="19" id="KW-1133">Transmembrane helix</keyword>
<evidence type="ECO:0000259" key="21">
    <source>
        <dbReference type="Pfam" id="PF11838"/>
    </source>
</evidence>
<keyword evidence="24" id="KW-1185">Reference proteome</keyword>
<keyword evidence="7 16" id="KW-0479">Metal-binding</keyword>
<evidence type="ECO:0000256" key="19">
    <source>
        <dbReference type="SAM" id="Phobius"/>
    </source>
</evidence>
<dbReference type="SUPFAM" id="SSF63737">
    <property type="entry name" value="Leukotriene A4 hydrolase N-terminal domain"/>
    <property type="match status" value="1"/>
</dbReference>
<feature type="transmembrane region" description="Helical" evidence="19">
    <location>
        <begin position="35"/>
        <end position="61"/>
    </location>
</feature>
<dbReference type="PANTHER" id="PTHR11533:SF294">
    <property type="entry name" value="THYROTROPIN-RELEASING HORMONE-DEGRADING ECTOENZYME"/>
    <property type="match status" value="1"/>
</dbReference>
<evidence type="ECO:0000256" key="7">
    <source>
        <dbReference type="ARBA" id="ARBA00022723"/>
    </source>
</evidence>
<dbReference type="InterPro" id="IPR045357">
    <property type="entry name" value="Aminopeptidase_N-like_N"/>
</dbReference>
<dbReference type="Gene3D" id="1.10.390.10">
    <property type="entry name" value="Neutral Protease Domain 2"/>
    <property type="match status" value="1"/>
</dbReference>
<evidence type="ECO:0000256" key="4">
    <source>
        <dbReference type="ARBA" id="ARBA00022475"/>
    </source>
</evidence>
<keyword evidence="11 19" id="KW-0472">Membrane</keyword>
<evidence type="ECO:0000313" key="24">
    <source>
        <dbReference type="Proteomes" id="UP000075880"/>
    </source>
</evidence>
<keyword evidence="3" id="KW-0031">Aminopeptidase</keyword>
<dbReference type="Gene3D" id="2.60.40.1910">
    <property type="match status" value="1"/>
</dbReference>
<evidence type="ECO:0000256" key="6">
    <source>
        <dbReference type="ARBA" id="ARBA00022670"/>
    </source>
</evidence>
<dbReference type="InterPro" id="IPR001930">
    <property type="entry name" value="Peptidase_M1"/>
</dbReference>
<dbReference type="Gene3D" id="1.25.50.20">
    <property type="match status" value="2"/>
</dbReference>
<evidence type="ECO:0000256" key="14">
    <source>
        <dbReference type="ARBA" id="ARBA00023288"/>
    </source>
</evidence>
<dbReference type="Gene3D" id="2.60.40.1730">
    <property type="entry name" value="tricorn interacting facor f3 domain"/>
    <property type="match status" value="1"/>
</dbReference>
<feature type="binding site" evidence="16">
    <location>
        <position position="497"/>
    </location>
    <ligand>
        <name>Zn(2+)</name>
        <dbReference type="ChEBI" id="CHEBI:29105"/>
        <note>catalytic</note>
    </ligand>
</feature>
<evidence type="ECO:0000256" key="2">
    <source>
        <dbReference type="ARBA" id="ARBA00010136"/>
    </source>
</evidence>
<evidence type="ECO:0000256" key="8">
    <source>
        <dbReference type="ARBA" id="ARBA00022801"/>
    </source>
</evidence>
<evidence type="ECO:0000256" key="17">
    <source>
        <dbReference type="PIRSR" id="PIRSR634016-4"/>
    </source>
</evidence>
<keyword evidence="4" id="KW-1003">Cell membrane</keyword>
<feature type="binding site" evidence="16">
    <location>
        <position position="478"/>
    </location>
    <ligand>
        <name>Zn(2+)</name>
        <dbReference type="ChEBI" id="CHEBI:29105"/>
        <note>catalytic</note>
    </ligand>
</feature>
<dbReference type="PANTHER" id="PTHR11533">
    <property type="entry name" value="PROTEASE M1 ZINC METALLOPROTEASE"/>
    <property type="match status" value="1"/>
</dbReference>
<protein>
    <recommendedName>
        <fullName evidence="25">Aminopeptidase</fullName>
    </recommendedName>
</protein>
<comment type="cofactor">
    <cofactor evidence="16">
        <name>Zn(2+)</name>
        <dbReference type="ChEBI" id="CHEBI:29105"/>
    </cofactor>
    <text evidence="16">Binds 1 zinc ion per subunit.</text>
</comment>
<feature type="compositionally biased region" description="Polar residues" evidence="18">
    <location>
        <begin position="75"/>
        <end position="107"/>
    </location>
</feature>
<dbReference type="Proteomes" id="UP000075880">
    <property type="component" value="Unassembled WGS sequence"/>
</dbReference>
<feature type="region of interest" description="Disordered" evidence="18">
    <location>
        <begin position="69"/>
        <end position="151"/>
    </location>
</feature>
<dbReference type="Pfam" id="PF17900">
    <property type="entry name" value="Peptidase_M1_N"/>
    <property type="match status" value="1"/>
</dbReference>
<dbReference type="GO" id="GO:0070006">
    <property type="term" value="F:metalloaminopeptidase activity"/>
    <property type="evidence" value="ECO:0007669"/>
    <property type="project" value="TreeGrafter"/>
</dbReference>
<evidence type="ECO:0000259" key="22">
    <source>
        <dbReference type="Pfam" id="PF17900"/>
    </source>
</evidence>
<dbReference type="SUPFAM" id="SSF55486">
    <property type="entry name" value="Metalloproteases ('zincins'), catalytic domain"/>
    <property type="match status" value="1"/>
</dbReference>
<evidence type="ECO:0000256" key="1">
    <source>
        <dbReference type="ARBA" id="ARBA00004609"/>
    </source>
</evidence>
<comment type="similarity">
    <text evidence="2">Belongs to the peptidase M1 family.</text>
</comment>
<dbReference type="EnsemblMetazoa" id="ENSAATROPT014606">
    <property type="protein sequence ID" value="ENSAATROPP013303"/>
    <property type="gene ID" value="ENSAATROPG011852"/>
</dbReference>
<organism evidence="23 24">
    <name type="scientific">Anopheles atroparvus</name>
    <name type="common">European mosquito</name>
    <dbReference type="NCBI Taxonomy" id="41427"/>
    <lineage>
        <taxon>Eukaryota</taxon>
        <taxon>Metazoa</taxon>
        <taxon>Ecdysozoa</taxon>
        <taxon>Arthropoda</taxon>
        <taxon>Hexapoda</taxon>
        <taxon>Insecta</taxon>
        <taxon>Pterygota</taxon>
        <taxon>Neoptera</taxon>
        <taxon>Endopterygota</taxon>
        <taxon>Diptera</taxon>
        <taxon>Nematocera</taxon>
        <taxon>Culicoidea</taxon>
        <taxon>Culicidae</taxon>
        <taxon>Anophelinae</taxon>
        <taxon>Anopheles</taxon>
    </lineage>
</organism>
<keyword evidence="12" id="KW-1015">Disulfide bond</keyword>
<comment type="subcellular location">
    <subcellularLocation>
        <location evidence="1">Cell membrane</location>
        <topology evidence="1">Lipid-anchor</topology>
        <topology evidence="1">GPI-anchor</topology>
    </subcellularLocation>
</comment>
<feature type="binding site" evidence="16">
    <location>
        <position position="474"/>
    </location>
    <ligand>
        <name>Zn(2+)</name>
        <dbReference type="ChEBI" id="CHEBI:29105"/>
        <note>catalytic</note>
    </ligand>
</feature>
<evidence type="ECO:0000256" key="9">
    <source>
        <dbReference type="ARBA" id="ARBA00022833"/>
    </source>
</evidence>
<name>A0AAG5DRW3_ANOAO</name>
<dbReference type="InterPro" id="IPR042097">
    <property type="entry name" value="Aminopeptidase_N-like_N_sf"/>
</dbReference>
<evidence type="ECO:0000256" key="12">
    <source>
        <dbReference type="ARBA" id="ARBA00023157"/>
    </source>
</evidence>
<dbReference type="GO" id="GO:0098552">
    <property type="term" value="C:side of membrane"/>
    <property type="evidence" value="ECO:0007669"/>
    <property type="project" value="UniProtKB-KW"/>
</dbReference>